<keyword evidence="2" id="KW-1003">Cell membrane</keyword>
<dbReference type="RefSeq" id="WP_108344289.1">
    <property type="nucleotide sequence ID" value="NZ_PYXZ01000003.1"/>
</dbReference>
<feature type="transmembrane region" description="Helical" evidence="7">
    <location>
        <begin position="39"/>
        <end position="57"/>
    </location>
</feature>
<dbReference type="InterPro" id="IPR027379">
    <property type="entry name" value="CLS_N"/>
</dbReference>
<name>A0A2R7YY74_9ACTN</name>
<accession>A0A2R7YY74</accession>
<dbReference type="EMBL" id="PYXZ01000003">
    <property type="protein sequence ID" value="PUA81347.1"/>
    <property type="molecule type" value="Genomic_DNA"/>
</dbReference>
<feature type="domain" description="Cardiolipin synthase N-terminal" evidence="8">
    <location>
        <begin position="15"/>
        <end position="59"/>
    </location>
</feature>
<dbReference type="AlphaFoldDB" id="A0A2R7YY74"/>
<organism evidence="9 10">
    <name type="scientific">Nocardioides currus</name>
    <dbReference type="NCBI Taxonomy" id="2133958"/>
    <lineage>
        <taxon>Bacteria</taxon>
        <taxon>Bacillati</taxon>
        <taxon>Actinomycetota</taxon>
        <taxon>Actinomycetes</taxon>
        <taxon>Propionibacteriales</taxon>
        <taxon>Nocardioidaceae</taxon>
        <taxon>Nocardioides</taxon>
    </lineage>
</organism>
<keyword evidence="5 7" id="KW-0472">Membrane</keyword>
<comment type="caution">
    <text evidence="9">The sequence shown here is derived from an EMBL/GenBank/DDBJ whole genome shotgun (WGS) entry which is preliminary data.</text>
</comment>
<feature type="region of interest" description="Disordered" evidence="6">
    <location>
        <begin position="64"/>
        <end position="121"/>
    </location>
</feature>
<gene>
    <name evidence="9" type="ORF">C7S10_10040</name>
</gene>
<evidence type="ECO:0000256" key="7">
    <source>
        <dbReference type="SAM" id="Phobius"/>
    </source>
</evidence>
<evidence type="ECO:0000256" key="3">
    <source>
        <dbReference type="ARBA" id="ARBA00022692"/>
    </source>
</evidence>
<reference evidence="9 10" key="1">
    <citation type="submission" date="2018-03" db="EMBL/GenBank/DDBJ databases">
        <authorList>
            <person name="Keele B.F."/>
        </authorList>
    </citation>
    <scope>NUCLEOTIDE SEQUENCE [LARGE SCALE GENOMIC DNA]</scope>
    <source>
        <strain evidence="9 10">IB-3</strain>
    </source>
</reference>
<dbReference type="Proteomes" id="UP000244867">
    <property type="component" value="Unassembled WGS sequence"/>
</dbReference>
<evidence type="ECO:0000256" key="6">
    <source>
        <dbReference type="SAM" id="MobiDB-lite"/>
    </source>
</evidence>
<keyword evidence="3 7" id="KW-0812">Transmembrane</keyword>
<feature type="compositionally biased region" description="Basic and acidic residues" evidence="6">
    <location>
        <begin position="91"/>
        <end position="121"/>
    </location>
</feature>
<comment type="subcellular location">
    <subcellularLocation>
        <location evidence="1">Cell membrane</location>
        <topology evidence="1">Multi-pass membrane protein</topology>
    </subcellularLocation>
</comment>
<proteinExistence type="predicted"/>
<evidence type="ECO:0000259" key="8">
    <source>
        <dbReference type="Pfam" id="PF13396"/>
    </source>
</evidence>
<evidence type="ECO:0000313" key="9">
    <source>
        <dbReference type="EMBL" id="PUA81347.1"/>
    </source>
</evidence>
<dbReference type="Pfam" id="PF13396">
    <property type="entry name" value="PLDc_N"/>
    <property type="match status" value="1"/>
</dbReference>
<dbReference type="OrthoDB" id="3298527at2"/>
<evidence type="ECO:0000256" key="1">
    <source>
        <dbReference type="ARBA" id="ARBA00004651"/>
    </source>
</evidence>
<protein>
    <recommendedName>
        <fullName evidence="8">Cardiolipin synthase N-terminal domain-containing protein</fullName>
    </recommendedName>
</protein>
<keyword evidence="10" id="KW-1185">Reference proteome</keyword>
<evidence type="ECO:0000256" key="4">
    <source>
        <dbReference type="ARBA" id="ARBA00022989"/>
    </source>
</evidence>
<evidence type="ECO:0000256" key="5">
    <source>
        <dbReference type="ARBA" id="ARBA00023136"/>
    </source>
</evidence>
<dbReference type="GO" id="GO:0005886">
    <property type="term" value="C:plasma membrane"/>
    <property type="evidence" value="ECO:0007669"/>
    <property type="project" value="UniProtKB-SubCell"/>
</dbReference>
<evidence type="ECO:0000313" key="10">
    <source>
        <dbReference type="Proteomes" id="UP000244867"/>
    </source>
</evidence>
<keyword evidence="4 7" id="KW-1133">Transmembrane helix</keyword>
<sequence>MIKLVILLAVATVGFMVWCLVEAISADGSRTRNLSKAVWIPVILLLPLVGALAWVFAGRPQAVAATAAGRPPQDLTRRSDPTNPAEEAADFSDRARRRVEEQRRRYEQQKKNKDQETPEVE</sequence>
<evidence type="ECO:0000256" key="2">
    <source>
        <dbReference type="ARBA" id="ARBA00022475"/>
    </source>
</evidence>